<dbReference type="NCBIfam" id="NF038083">
    <property type="entry name" value="CU044_5270_fam"/>
    <property type="match status" value="1"/>
</dbReference>
<gene>
    <name evidence="2" type="ORF">ACFFGN_03150</name>
</gene>
<protein>
    <submittedName>
        <fullName evidence="2">CU044_5270 family protein</fullName>
    </submittedName>
</protein>
<dbReference type="EMBL" id="JBHLTC010000002">
    <property type="protein sequence ID" value="MFC0623041.1"/>
    <property type="molecule type" value="Genomic_DNA"/>
</dbReference>
<dbReference type="RefSeq" id="WP_380043731.1">
    <property type="nucleotide sequence ID" value="NZ_JBHLTC010000002.1"/>
</dbReference>
<organism evidence="2 3">
    <name type="scientific">Kribbella deserti</name>
    <dbReference type="NCBI Taxonomy" id="1926257"/>
    <lineage>
        <taxon>Bacteria</taxon>
        <taxon>Bacillati</taxon>
        <taxon>Actinomycetota</taxon>
        <taxon>Actinomycetes</taxon>
        <taxon>Propionibacteriales</taxon>
        <taxon>Kribbellaceae</taxon>
        <taxon>Kribbella</taxon>
    </lineage>
</organism>
<reference evidence="2 3" key="1">
    <citation type="submission" date="2024-09" db="EMBL/GenBank/DDBJ databases">
        <authorList>
            <person name="Sun Q."/>
            <person name="Mori K."/>
        </authorList>
    </citation>
    <scope>NUCLEOTIDE SEQUENCE [LARGE SCALE GENOMIC DNA]</scope>
    <source>
        <strain evidence="2 3">CGMCC 1.15906</strain>
    </source>
</reference>
<accession>A0ABV6QEI9</accession>
<comment type="caution">
    <text evidence="2">The sequence shown here is derived from an EMBL/GenBank/DDBJ whole genome shotgun (WGS) entry which is preliminary data.</text>
</comment>
<feature type="region of interest" description="Disordered" evidence="1">
    <location>
        <begin position="1"/>
        <end position="21"/>
    </location>
</feature>
<evidence type="ECO:0000313" key="3">
    <source>
        <dbReference type="Proteomes" id="UP001589890"/>
    </source>
</evidence>
<evidence type="ECO:0000256" key="1">
    <source>
        <dbReference type="SAM" id="MobiDB-lite"/>
    </source>
</evidence>
<proteinExistence type="predicted"/>
<sequence>MTELNDLLAASPTPEPASPDVVRGARGDLQNLVREARVTPRRTWLTAHRRGLLTAGAATVAIGALGGSLLLSGGNPADSEPPTQAGPAPVITTDRVETSGQLLLAAATHAEMQATSGKYFRNRQLSIFRSQRVGPDKASYRLEQQTLIEDWTGAPGQKSYYSNRHLGAKPATAADRQKWLADGAPKQWNLGPADTAEARDVIITMGPGKPRFGVADGSGRYYLLGDKGQTAEEIAQLPTDPAALRALFLKTKPAGVSDAGWLVGMTQNLLFSTPAPPAVRAAAFRMLANVPGLKVEPGLHDRLGRAGTGITVNENGDLRQLIIEPTTGRLLSSRANSQNLKFGESLALESGWTNATPKPLSTTVK</sequence>
<dbReference type="InterPro" id="IPR047789">
    <property type="entry name" value="CU044_5270-like"/>
</dbReference>
<keyword evidence="3" id="KW-1185">Reference proteome</keyword>
<evidence type="ECO:0000313" key="2">
    <source>
        <dbReference type="EMBL" id="MFC0623041.1"/>
    </source>
</evidence>
<dbReference type="Proteomes" id="UP001589890">
    <property type="component" value="Unassembled WGS sequence"/>
</dbReference>
<name>A0ABV6QEI9_9ACTN</name>